<evidence type="ECO:0000313" key="9">
    <source>
        <dbReference type="Proteomes" id="UP000823635"/>
    </source>
</evidence>
<evidence type="ECO:0000313" key="8">
    <source>
        <dbReference type="EMBL" id="MBO8428722.1"/>
    </source>
</evidence>
<dbReference type="PANTHER" id="PTHR32432">
    <property type="entry name" value="CELL DIVISION PROTEIN FTSA-RELATED"/>
    <property type="match status" value="1"/>
</dbReference>
<dbReference type="Gene3D" id="3.30.420.40">
    <property type="match status" value="2"/>
</dbReference>
<dbReference type="EMBL" id="JADINB010000050">
    <property type="protein sequence ID" value="MBO8428722.1"/>
    <property type="molecule type" value="Genomic_DNA"/>
</dbReference>
<dbReference type="Proteomes" id="UP000823635">
    <property type="component" value="Unassembled WGS sequence"/>
</dbReference>
<dbReference type="SMART" id="SM00842">
    <property type="entry name" value="FtsA"/>
    <property type="match status" value="1"/>
</dbReference>
<proteinExistence type="inferred from homology"/>
<keyword evidence="4 5" id="KW-0131">Cell cycle</keyword>
<dbReference type="Pfam" id="PF02491">
    <property type="entry name" value="SHS2_FTSA"/>
    <property type="match status" value="1"/>
</dbReference>
<evidence type="ECO:0000256" key="1">
    <source>
        <dbReference type="ARBA" id="ARBA00022475"/>
    </source>
</evidence>
<comment type="function">
    <text evidence="5 6">Cell division protein that is involved in the assembly of the Z ring. May serve as a membrane anchor for the Z ring.</text>
</comment>
<dbReference type="GO" id="GO:0043093">
    <property type="term" value="P:FtsZ-dependent cytokinesis"/>
    <property type="evidence" value="ECO:0007669"/>
    <property type="project" value="UniProtKB-UniRule"/>
</dbReference>
<comment type="subunit">
    <text evidence="5">Self-interacts. Interacts with FtsZ.</text>
</comment>
<dbReference type="SUPFAM" id="SSF53067">
    <property type="entry name" value="Actin-like ATPase domain"/>
    <property type="match status" value="2"/>
</dbReference>
<evidence type="ECO:0000256" key="2">
    <source>
        <dbReference type="ARBA" id="ARBA00022618"/>
    </source>
</evidence>
<accession>A0A9D9GY89</accession>
<dbReference type="GO" id="GO:0009898">
    <property type="term" value="C:cytoplasmic side of plasma membrane"/>
    <property type="evidence" value="ECO:0007669"/>
    <property type="project" value="UniProtKB-UniRule"/>
</dbReference>
<protein>
    <recommendedName>
        <fullName evidence="5 6">Cell division protein FtsA</fullName>
    </recommendedName>
</protein>
<name>A0A9D9GY89_9BACT</name>
<evidence type="ECO:0000256" key="4">
    <source>
        <dbReference type="ARBA" id="ARBA00023306"/>
    </source>
</evidence>
<dbReference type="InterPro" id="IPR003494">
    <property type="entry name" value="SHS2_FtsA"/>
</dbReference>
<comment type="similarity">
    <text evidence="5 6">Belongs to the FtsA/MreB family.</text>
</comment>
<keyword evidence="2 5" id="KW-0132">Cell division</keyword>
<dbReference type="GO" id="GO:0032153">
    <property type="term" value="C:cell division site"/>
    <property type="evidence" value="ECO:0007669"/>
    <property type="project" value="UniProtKB-UniRule"/>
</dbReference>
<comment type="subcellular location">
    <subcellularLocation>
        <location evidence="5">Cell membrane</location>
        <topology evidence="5">Peripheral membrane protein</topology>
        <orientation evidence="5">Cytoplasmic side</orientation>
    </subcellularLocation>
    <text evidence="5">Localizes to the Z ring in an FtsZ-dependent manner. Targeted to the membrane through a conserved C-terminal amphipathic helix.</text>
</comment>
<dbReference type="InterPro" id="IPR020823">
    <property type="entry name" value="Cell_div_FtsA"/>
</dbReference>
<keyword evidence="1 5" id="KW-1003">Cell membrane</keyword>
<sequence>MRSVIAAIDLGTTKVVCIVGEKIGNKVKIIGFGQAPSKGILRGEVQNIQNVLDSITPVRQAVETAIGAKINEVFVGIAGQNIRCATTSNQTTRTDPEQIITKEEIEKFTDSMYNSFVQNGEKVLHVIPQSYNIDDFMGISDPIGMNGRQISANFKLFIGRSNSAQMSKNVITRAGMALREIILEPIASAKAVVAPDEAELGVAVLDIGGGTSDLLIIQDNIIRHTAVIPFGGNSVTEDIKMGCNITSRDAEMLKVQFGSCCPDFARQKKIIIPGIGGRSNKEIGLPTLSKIIAARMEEIFEAVSYEIEKSGYKNRLNGGLVLTGGGAKMQDIAQLATRVTGLEAKVAYPDECIDCNGMSEIMSSENSTAVGLVLNGFEIMEREKSIYNTITEINYQLFDNNQQQEEPAPAVHKPQAKKNFFKSFFNSFSSEKMFNDNQA</sequence>
<dbReference type="CDD" id="cd24048">
    <property type="entry name" value="ASKHA_NBD_FtsA"/>
    <property type="match status" value="1"/>
</dbReference>
<dbReference type="Gene3D" id="3.30.1490.110">
    <property type="match status" value="1"/>
</dbReference>
<keyword evidence="3 5" id="KW-0472">Membrane</keyword>
<dbReference type="AlphaFoldDB" id="A0A9D9GY89"/>
<comment type="caution">
    <text evidence="8">The sequence shown here is derived from an EMBL/GenBank/DDBJ whole genome shotgun (WGS) entry which is preliminary data.</text>
</comment>
<dbReference type="InterPro" id="IPR050696">
    <property type="entry name" value="FtsA/MreB"/>
</dbReference>
<dbReference type="NCBIfam" id="TIGR01174">
    <property type="entry name" value="ftsA"/>
    <property type="match status" value="1"/>
</dbReference>
<organism evidence="8 9">
    <name type="scientific">Candidatus Egerieousia excrementavium</name>
    <dbReference type="NCBI Taxonomy" id="2840778"/>
    <lineage>
        <taxon>Bacteria</taxon>
        <taxon>Pseudomonadati</taxon>
        <taxon>Bacteroidota</taxon>
        <taxon>Bacteroidia</taxon>
        <taxon>Bacteroidales</taxon>
        <taxon>Candidatus Egerieousia</taxon>
    </lineage>
</organism>
<dbReference type="PIRSF" id="PIRSF003101">
    <property type="entry name" value="FtsA"/>
    <property type="match status" value="1"/>
</dbReference>
<evidence type="ECO:0000256" key="3">
    <source>
        <dbReference type="ARBA" id="ARBA00023136"/>
    </source>
</evidence>
<reference evidence="8" key="1">
    <citation type="submission" date="2020-10" db="EMBL/GenBank/DDBJ databases">
        <authorList>
            <person name="Gilroy R."/>
        </authorList>
    </citation>
    <scope>NUCLEOTIDE SEQUENCE</scope>
    <source>
        <strain evidence="8">15467</strain>
    </source>
</reference>
<dbReference type="HAMAP" id="MF_02033">
    <property type="entry name" value="FtsA"/>
    <property type="match status" value="1"/>
</dbReference>
<dbReference type="InterPro" id="IPR043129">
    <property type="entry name" value="ATPase_NBD"/>
</dbReference>
<reference evidence="8" key="2">
    <citation type="journal article" date="2021" name="PeerJ">
        <title>Extensive microbial diversity within the chicken gut microbiome revealed by metagenomics and culture.</title>
        <authorList>
            <person name="Gilroy R."/>
            <person name="Ravi A."/>
            <person name="Getino M."/>
            <person name="Pursley I."/>
            <person name="Horton D.L."/>
            <person name="Alikhan N.F."/>
            <person name="Baker D."/>
            <person name="Gharbi K."/>
            <person name="Hall N."/>
            <person name="Watson M."/>
            <person name="Adriaenssens E.M."/>
            <person name="Foster-Nyarko E."/>
            <person name="Jarju S."/>
            <person name="Secka A."/>
            <person name="Antonio M."/>
            <person name="Oren A."/>
            <person name="Chaudhuri R.R."/>
            <person name="La Ragione R."/>
            <person name="Hildebrand F."/>
            <person name="Pallen M.J."/>
        </authorList>
    </citation>
    <scope>NUCLEOTIDE SEQUENCE</scope>
    <source>
        <strain evidence="8">15467</strain>
    </source>
</reference>
<evidence type="ECO:0000259" key="7">
    <source>
        <dbReference type="SMART" id="SM00842"/>
    </source>
</evidence>
<gene>
    <name evidence="5 8" type="primary">ftsA</name>
    <name evidence="8" type="ORF">IAC68_02165</name>
</gene>
<dbReference type="PANTHER" id="PTHR32432:SF4">
    <property type="entry name" value="CELL DIVISION PROTEIN FTSA"/>
    <property type="match status" value="1"/>
</dbReference>
<dbReference type="Pfam" id="PF14450">
    <property type="entry name" value="FtsA"/>
    <property type="match status" value="1"/>
</dbReference>
<evidence type="ECO:0000256" key="6">
    <source>
        <dbReference type="PIRNR" id="PIRNR003101"/>
    </source>
</evidence>
<feature type="domain" description="SHS2" evidence="7">
    <location>
        <begin position="5"/>
        <end position="192"/>
    </location>
</feature>
<evidence type="ECO:0000256" key="5">
    <source>
        <dbReference type="HAMAP-Rule" id="MF_02033"/>
    </source>
</evidence>